<dbReference type="AlphaFoldDB" id="A0A3P3EUU9"/>
<dbReference type="Proteomes" id="UP000271137">
    <property type="component" value="Unassembled WGS sequence"/>
</dbReference>
<evidence type="ECO:0000313" key="2">
    <source>
        <dbReference type="EMBL" id="RSZ41530.1"/>
    </source>
</evidence>
<dbReference type="EMBL" id="RXFQ01000003">
    <property type="protein sequence ID" value="RSZ41530.1"/>
    <property type="molecule type" value="Genomic_DNA"/>
</dbReference>
<dbReference type="EMBL" id="RQXU01000004">
    <property type="protein sequence ID" value="RRH89806.1"/>
    <property type="molecule type" value="Genomic_DNA"/>
</dbReference>
<gene>
    <name evidence="1" type="ORF">EH244_09490</name>
    <name evidence="2" type="ORF">EJO66_06310</name>
</gene>
<evidence type="ECO:0000313" key="4">
    <source>
        <dbReference type="Proteomes" id="UP000271590"/>
    </source>
</evidence>
<reference evidence="1 4" key="1">
    <citation type="submission" date="2018-11" db="EMBL/GenBank/DDBJ databases">
        <title>The genome of Variovorax sp T529.</title>
        <authorList>
            <person name="Gao J."/>
        </authorList>
    </citation>
    <scope>NUCLEOTIDE SEQUENCE [LARGE SCALE GENOMIC DNA]</scope>
    <source>
        <strain evidence="1 4">T529</strain>
    </source>
</reference>
<evidence type="ECO:0000313" key="1">
    <source>
        <dbReference type="EMBL" id="RRH89806.1"/>
    </source>
</evidence>
<accession>A0A3P3EUU9</accession>
<proteinExistence type="predicted"/>
<keyword evidence="3" id="KW-1185">Reference proteome</keyword>
<reference evidence="2 3" key="2">
    <citation type="submission" date="2018-12" db="EMBL/GenBank/DDBJ databases">
        <title>The genome sequences of strain 502.</title>
        <authorList>
            <person name="Gao J."/>
            <person name="Sun J."/>
        </authorList>
    </citation>
    <scope>NUCLEOTIDE SEQUENCE [LARGE SCALE GENOMIC DNA]</scope>
    <source>
        <strain evidence="2 3">502</strain>
    </source>
</reference>
<dbReference type="Proteomes" id="UP000271590">
    <property type="component" value="Unassembled WGS sequence"/>
</dbReference>
<name>A0A3P3EUU9_9BURK</name>
<organism evidence="1 4">
    <name type="scientific">Variovorax beijingensis</name>
    <dbReference type="NCBI Taxonomy" id="2496117"/>
    <lineage>
        <taxon>Bacteria</taxon>
        <taxon>Pseudomonadati</taxon>
        <taxon>Pseudomonadota</taxon>
        <taxon>Betaproteobacteria</taxon>
        <taxon>Burkholderiales</taxon>
        <taxon>Comamonadaceae</taxon>
        <taxon>Variovorax</taxon>
    </lineage>
</organism>
<dbReference type="RefSeq" id="WP_124958142.1">
    <property type="nucleotide sequence ID" value="NZ_RQXU01000004.1"/>
</dbReference>
<sequence>MPLQGTCRFAGALLQFLPQPQVRDGGGHKLRRNGDEGGAHIDLVRMRGLFLGPDRLGQHVPGMGLFADAGGKPAVGVPAFADAARGSHEQVACCRVSRFIDRYAGCPKRLDPLVDAQVEGQLQRDCCVVNDLMDHFSAHIGGLAKGEASLSRPRK</sequence>
<evidence type="ECO:0000313" key="3">
    <source>
        <dbReference type="Proteomes" id="UP000271137"/>
    </source>
</evidence>
<protein>
    <submittedName>
        <fullName evidence="1">Uncharacterized protein</fullName>
    </submittedName>
</protein>
<comment type="caution">
    <text evidence="1">The sequence shown here is derived from an EMBL/GenBank/DDBJ whole genome shotgun (WGS) entry which is preliminary data.</text>
</comment>